<protein>
    <recommendedName>
        <fullName evidence="4">Tesmin/TSO1-like CXC domain-containing protein</fullName>
    </recommendedName>
</protein>
<feature type="region of interest" description="Disordered" evidence="1">
    <location>
        <begin position="427"/>
        <end position="452"/>
    </location>
</feature>
<accession>A0A7M5VDW7</accession>
<dbReference type="PANTHER" id="PTHR46704">
    <property type="entry name" value="CXC DOMAIN-CONTAINING PROTEIN-RELATED"/>
    <property type="match status" value="1"/>
</dbReference>
<evidence type="ECO:0000313" key="2">
    <source>
        <dbReference type="EnsemblMetazoa" id="CLYHEMP009625.1"/>
    </source>
</evidence>
<evidence type="ECO:0000313" key="3">
    <source>
        <dbReference type="Proteomes" id="UP000594262"/>
    </source>
</evidence>
<dbReference type="PANTHER" id="PTHR46704:SF9">
    <property type="entry name" value="BHLH DOMAIN-CONTAINING PROTEIN"/>
    <property type="match status" value="1"/>
</dbReference>
<dbReference type="Proteomes" id="UP000594262">
    <property type="component" value="Unplaced"/>
</dbReference>
<dbReference type="GeneID" id="136819075"/>
<reference evidence="2" key="1">
    <citation type="submission" date="2021-01" db="UniProtKB">
        <authorList>
            <consortium name="EnsemblMetazoa"/>
        </authorList>
    </citation>
    <scope>IDENTIFICATION</scope>
</reference>
<dbReference type="RefSeq" id="XP_066931345.1">
    <property type="nucleotide sequence ID" value="XM_067075244.1"/>
</dbReference>
<dbReference type="AlphaFoldDB" id="A0A7M5VDW7"/>
<proteinExistence type="predicted"/>
<evidence type="ECO:0000256" key="1">
    <source>
        <dbReference type="SAM" id="MobiDB-lite"/>
    </source>
</evidence>
<feature type="compositionally biased region" description="Basic and acidic residues" evidence="1">
    <location>
        <begin position="431"/>
        <end position="440"/>
    </location>
</feature>
<sequence>MFTLKSTLQNIKKRSSLQKEKEQQKQESVQSLLNSCEDYQTSAPQLRSSFKLPSSTSTTSNTLLPELCIICNNKDRYVKRKLEPLTTCQMPSTVPTLQKVATEKNDFQMLSLLATRNLYSALGKYHLSCYQDYTRPETVQKPMESYKKIELEAFHLVIEKCHDMIYKQTILKMHDLTILISEYLRVRGITINNPTKKNLRRNIEKTFGEKITFVNASNKPFLYPSNITNEQIFKELYKTQDDNQVIINAAQIIRMEINNLKDDIPWPPEPEDLEPDAFKIPNQLGRFLLQLFGNKSPEDASNQSSRYQHSIAQDLIYTVTAGRVKTPKSLLLQCVVRSLTNNVEIITILNRLGHGVSYSTLSEMLTENAYKIADQQAFADVILPETLAKVLFAIYVADNIDRNEETLSGYGTTHKVNNLIIQKSQGSFTDVARRKSDPKTKRGRRSFKANQETPSVEYVKTKRIGPPTAEFVENEESALLIDDVNQRHFLWCLMRHNDSVPYIVPSWTGFQISICNKIPTLKSNITYLDCIDAPATQISTIYQVMDRALKIIDGLNLQNMVCVFDQAIYSKAVEIKWKEPRKFKDVFIMLGMFHSCSLVEELTSNHEEADTRMVLHAKHASETSEQVLISSPDTDVFVICLGMQHMINANVFFLTGVKNSRRIIDITAVAENVNASLNQCEASKDLILESLIGLHSFTGCDTISAFAGKGKVKPLNLMMKDIRYVEAFSQLGKTINIDNKIKDQLKQFVCHLYGWRQTKSLQDVRYKMYCQSGGKLSCEKLPPCDDVLELHIIRANYQAFIWRQSLVTQQQQDVPTENGWLLNEDGSYDIEWMRCNPAPDEILELVSCDCKKKCDENSCSCAVNNLKCTDICSCNDCGNIEAIEVDEEMMDEYDDYYDSEDDEN</sequence>
<keyword evidence="3" id="KW-1185">Reference proteome</keyword>
<dbReference type="OrthoDB" id="6021232at2759"/>
<organism evidence="2 3">
    <name type="scientific">Clytia hemisphaerica</name>
    <dbReference type="NCBI Taxonomy" id="252671"/>
    <lineage>
        <taxon>Eukaryota</taxon>
        <taxon>Metazoa</taxon>
        <taxon>Cnidaria</taxon>
        <taxon>Hydrozoa</taxon>
        <taxon>Hydroidolina</taxon>
        <taxon>Leptothecata</taxon>
        <taxon>Obeliida</taxon>
        <taxon>Clytiidae</taxon>
        <taxon>Clytia</taxon>
    </lineage>
</organism>
<name>A0A7M5VDW7_9CNID</name>
<dbReference type="EnsemblMetazoa" id="CLYHEMT009625.1">
    <property type="protein sequence ID" value="CLYHEMP009625.1"/>
    <property type="gene ID" value="CLYHEMG009625"/>
</dbReference>
<evidence type="ECO:0008006" key="4">
    <source>
        <dbReference type="Google" id="ProtNLM"/>
    </source>
</evidence>